<dbReference type="InterPro" id="IPR004360">
    <property type="entry name" value="Glyas_Fos-R_dOase_dom"/>
</dbReference>
<dbReference type="InterPro" id="IPR000486">
    <property type="entry name" value="Xdiol_ring_cleave_dOase_1/2"/>
</dbReference>
<dbReference type="InterPro" id="IPR050383">
    <property type="entry name" value="GlyoxalaseI/FosfomycinResist"/>
</dbReference>
<comment type="cofactor">
    <cofactor evidence="1 8">
        <name>Fe(2+)</name>
        <dbReference type="ChEBI" id="CHEBI:29033"/>
    </cofactor>
</comment>
<evidence type="ECO:0000256" key="3">
    <source>
        <dbReference type="ARBA" id="ARBA00022723"/>
    </source>
</evidence>
<dbReference type="EMBL" id="CADCWF010000008">
    <property type="protein sequence ID" value="CAA9534994.1"/>
    <property type="molecule type" value="Genomic_DNA"/>
</dbReference>
<accession>A0A6J4TXH8</accession>
<name>A0A6J4TXH8_9BACT</name>
<evidence type="ECO:0000256" key="1">
    <source>
        <dbReference type="ARBA" id="ARBA00001954"/>
    </source>
</evidence>
<evidence type="ECO:0000256" key="7">
    <source>
        <dbReference type="ARBA" id="ARBA00023004"/>
    </source>
</evidence>
<reference evidence="10" key="1">
    <citation type="submission" date="2020-02" db="EMBL/GenBank/DDBJ databases">
        <authorList>
            <person name="Meier V. D."/>
        </authorList>
    </citation>
    <scope>NUCLEOTIDE SEQUENCE</scope>
    <source>
        <strain evidence="10">AVDCRST_MAG59</strain>
    </source>
</reference>
<keyword evidence="4 8" id="KW-0058">Aromatic hydrocarbons catabolism</keyword>
<dbReference type="PANTHER" id="PTHR21366:SF14">
    <property type="entry name" value="GLYOXALASE DOMAIN-CONTAINING PROTEIN 5"/>
    <property type="match status" value="1"/>
</dbReference>
<gene>
    <name evidence="10" type="ORF">AVDCRST_MAG59-248</name>
</gene>
<keyword evidence="5 8" id="KW-0223">Dioxygenase</keyword>
<evidence type="ECO:0000256" key="5">
    <source>
        <dbReference type="ARBA" id="ARBA00022964"/>
    </source>
</evidence>
<dbReference type="InterPro" id="IPR037523">
    <property type="entry name" value="VOC_core"/>
</dbReference>
<evidence type="ECO:0000256" key="8">
    <source>
        <dbReference type="RuleBase" id="RU000683"/>
    </source>
</evidence>
<comment type="similarity">
    <text evidence="2 8">Belongs to the extradiol ring-cleavage dioxygenase family.</text>
</comment>
<keyword evidence="7 8" id="KW-0408">Iron</keyword>
<dbReference type="SUPFAM" id="SSF54593">
    <property type="entry name" value="Glyoxalase/Bleomycin resistance protein/Dihydroxybiphenyl dioxygenase"/>
    <property type="match status" value="1"/>
</dbReference>
<proteinExistence type="inferred from homology"/>
<organism evidence="10">
    <name type="scientific">uncultured Thermomicrobiales bacterium</name>
    <dbReference type="NCBI Taxonomy" id="1645740"/>
    <lineage>
        <taxon>Bacteria</taxon>
        <taxon>Pseudomonadati</taxon>
        <taxon>Thermomicrobiota</taxon>
        <taxon>Thermomicrobia</taxon>
        <taxon>Thermomicrobiales</taxon>
        <taxon>environmental samples</taxon>
    </lineage>
</organism>
<protein>
    <submittedName>
        <fullName evidence="10">Biphenyl-2,3-diol 1,2-dioxygenase</fullName>
        <ecNumber evidence="10">1.13.11.39</ecNumber>
    </submittedName>
</protein>
<dbReference type="CDD" id="cd06587">
    <property type="entry name" value="VOC"/>
    <property type="match status" value="1"/>
</dbReference>
<keyword evidence="3" id="KW-0479">Metal-binding</keyword>
<evidence type="ECO:0000256" key="6">
    <source>
        <dbReference type="ARBA" id="ARBA00023002"/>
    </source>
</evidence>
<dbReference type="GO" id="GO:0008198">
    <property type="term" value="F:ferrous iron binding"/>
    <property type="evidence" value="ECO:0007669"/>
    <property type="project" value="InterPro"/>
</dbReference>
<dbReference type="AlphaFoldDB" id="A0A6J4TXH8"/>
<dbReference type="Pfam" id="PF00903">
    <property type="entry name" value="Glyoxalase"/>
    <property type="match status" value="1"/>
</dbReference>
<dbReference type="PROSITE" id="PS00082">
    <property type="entry name" value="EXTRADIOL_DIOXYGENAS"/>
    <property type="match status" value="1"/>
</dbReference>
<dbReference type="GO" id="GO:0018583">
    <property type="term" value="F:biphenyl-2,3-diol 1,2-dioxygenase activity"/>
    <property type="evidence" value="ECO:0007669"/>
    <property type="project" value="UniProtKB-EC"/>
</dbReference>
<dbReference type="InterPro" id="IPR029068">
    <property type="entry name" value="Glyas_Bleomycin-R_OHBP_Dase"/>
</dbReference>
<feature type="domain" description="VOC" evidence="9">
    <location>
        <begin position="6"/>
        <end position="129"/>
    </location>
</feature>
<sequence length="136" mass="14481">MVNVTGLGEVVLNVRDLGRSLAFYRDLLGLAVISPPEMRTPVFLRAGDAAPGLPAMVVLVQLGSEAAPIGSPRSLHHLALTVGEGSLSEIEQTLRRAGLEVRHGQHPVLTMPTLYVFDPDGNEVELIAPLPDRAST</sequence>
<dbReference type="PANTHER" id="PTHR21366">
    <property type="entry name" value="GLYOXALASE FAMILY PROTEIN"/>
    <property type="match status" value="1"/>
</dbReference>
<evidence type="ECO:0000313" key="10">
    <source>
        <dbReference type="EMBL" id="CAA9534994.1"/>
    </source>
</evidence>
<evidence type="ECO:0000256" key="4">
    <source>
        <dbReference type="ARBA" id="ARBA00022797"/>
    </source>
</evidence>
<dbReference type="Gene3D" id="3.10.180.10">
    <property type="entry name" value="2,3-Dihydroxybiphenyl 1,2-Dioxygenase, domain 1"/>
    <property type="match status" value="1"/>
</dbReference>
<dbReference type="PROSITE" id="PS51819">
    <property type="entry name" value="VOC"/>
    <property type="match status" value="1"/>
</dbReference>
<evidence type="ECO:0000256" key="2">
    <source>
        <dbReference type="ARBA" id="ARBA00008784"/>
    </source>
</evidence>
<keyword evidence="6 8" id="KW-0560">Oxidoreductase</keyword>
<evidence type="ECO:0000259" key="9">
    <source>
        <dbReference type="PROSITE" id="PS51819"/>
    </source>
</evidence>
<dbReference type="EC" id="1.13.11.39" evidence="10"/>